<organism evidence="8 9">
    <name type="scientific">Tritrichomonas foetus</name>
    <dbReference type="NCBI Taxonomy" id="1144522"/>
    <lineage>
        <taxon>Eukaryota</taxon>
        <taxon>Metamonada</taxon>
        <taxon>Parabasalia</taxon>
        <taxon>Tritrichomonadida</taxon>
        <taxon>Tritrichomonadidae</taxon>
        <taxon>Tritrichomonas</taxon>
    </lineage>
</organism>
<dbReference type="PRINTS" id="PR00704">
    <property type="entry name" value="CALPAIN"/>
</dbReference>
<dbReference type="OrthoDB" id="424753at2759"/>
<name>A0A1J4KG97_9EUKA</name>
<dbReference type="PANTHER" id="PTHR10183">
    <property type="entry name" value="CALPAIN"/>
    <property type="match status" value="1"/>
</dbReference>
<evidence type="ECO:0000259" key="7">
    <source>
        <dbReference type="PROSITE" id="PS50203"/>
    </source>
</evidence>
<dbReference type="PROSITE" id="PS50203">
    <property type="entry name" value="CALPAIN_CAT"/>
    <property type="match status" value="1"/>
</dbReference>
<evidence type="ECO:0000256" key="2">
    <source>
        <dbReference type="ARBA" id="ARBA00022670"/>
    </source>
</evidence>
<comment type="similarity">
    <text evidence="1">Belongs to the peptidase C2 family.</text>
</comment>
<dbReference type="InterPro" id="IPR001300">
    <property type="entry name" value="Peptidase_C2_calpain_cat"/>
</dbReference>
<feature type="active site" evidence="5 6">
    <location>
        <position position="272"/>
    </location>
</feature>
<keyword evidence="9" id="KW-1185">Reference proteome</keyword>
<dbReference type="GO" id="GO:0006508">
    <property type="term" value="P:proteolysis"/>
    <property type="evidence" value="ECO:0007669"/>
    <property type="project" value="UniProtKB-KW"/>
</dbReference>
<dbReference type="SMART" id="SM00230">
    <property type="entry name" value="CysPc"/>
    <property type="match status" value="1"/>
</dbReference>
<dbReference type="VEuPathDB" id="TrichDB:TRFO_22760"/>
<feature type="active site" evidence="5 6">
    <location>
        <position position="89"/>
    </location>
</feature>
<dbReference type="GeneID" id="94837451"/>
<keyword evidence="4 6" id="KW-0788">Thiol protease</keyword>
<comment type="caution">
    <text evidence="8">The sequence shown here is derived from an EMBL/GenBank/DDBJ whole genome shotgun (WGS) entry which is preliminary data.</text>
</comment>
<dbReference type="PANTHER" id="PTHR10183:SF379">
    <property type="entry name" value="CALPAIN-5"/>
    <property type="match status" value="1"/>
</dbReference>
<reference evidence="8" key="1">
    <citation type="submission" date="2016-10" db="EMBL/GenBank/DDBJ databases">
        <authorList>
            <person name="Benchimol M."/>
            <person name="Almeida L.G."/>
            <person name="Vasconcelos A.T."/>
            <person name="Perreira-Neves A."/>
            <person name="Rosa I.A."/>
            <person name="Tasca T."/>
            <person name="Bogo M.R."/>
            <person name="de Souza W."/>
        </authorList>
    </citation>
    <scope>NUCLEOTIDE SEQUENCE [LARGE SCALE GENOMIC DNA]</scope>
    <source>
        <strain evidence="8">K</strain>
    </source>
</reference>
<evidence type="ECO:0000313" key="9">
    <source>
        <dbReference type="Proteomes" id="UP000179807"/>
    </source>
</evidence>
<evidence type="ECO:0000256" key="4">
    <source>
        <dbReference type="ARBA" id="ARBA00022807"/>
    </source>
</evidence>
<proteinExistence type="inferred from homology"/>
<feature type="active site" evidence="5 6">
    <location>
        <position position="252"/>
    </location>
</feature>
<dbReference type="InterPro" id="IPR022684">
    <property type="entry name" value="Calpain_cysteine_protease"/>
</dbReference>
<feature type="domain" description="Calpain catalytic" evidence="7">
    <location>
        <begin position="36"/>
        <end position="324"/>
    </location>
</feature>
<evidence type="ECO:0000256" key="5">
    <source>
        <dbReference type="PIRSR" id="PIRSR622684-1"/>
    </source>
</evidence>
<evidence type="ECO:0000256" key="3">
    <source>
        <dbReference type="ARBA" id="ARBA00022801"/>
    </source>
</evidence>
<dbReference type="EMBL" id="MLAK01000661">
    <property type="protein sequence ID" value="OHT08670.1"/>
    <property type="molecule type" value="Genomic_DNA"/>
</dbReference>
<sequence>MIENRSISLFKQLQNSVNIEKQFELIIEKCKKEKKKYVDPDFYPSIFVNENDRPYLEMAEWKRVEEFYNTNLFEDINPEIIGQGILGDCYFVSALIYLSQFPNLVKAMFHPKSDLSHGVVCIYFYILGEKLPVIVDTQLPFDSDSPIFTHPRIEGKNPAWFSLIEKAFAKACNGYVPIESGQSHVAMHYFTGWYGDAITDIKEMNKLGDVFLSLLDMKSRNAMLGSSVSMSRFSIHNTPEDVKEEIGLITDHAYQILDVKEASGNQFIKLRNPWGRFEWTGDYSDSSNKWTPLLKKQLGYTNSDDGSFWMLYKDFIKYFKDLSYSLPPEKNWNQKAFCGKIDGYLDKRSACGGSKNAGCLPQWLIKFTKPTEIRIHVEISGPQTFHGLNLVYNKGERVQVINTDIISERESTNSSVNGLQYFIEDFEHPWTVFLDRSEGADQPSYFRIVVESADNFTITKFNDDYSKMYSSSDLGVFKPGIDDGWNPFGDKAISGCRQWYFKFTKPSMIHIKIFKSLSESKHHVLFGYNDEKMSMAYTSIEPKHFNLNEMTDYEEIHLKIDKIAKSCVMCIYRDKGKDETKFKFIAYSENRFEFGEILEKECDPIKYDFDFSEFDTIPQPANFVAYRNGPTTVNTELYQNGNENNVERVGLVVNGQIVEGGTQQKSKCCLIL</sequence>
<dbReference type="InterPro" id="IPR038765">
    <property type="entry name" value="Papain-like_cys_pep_sf"/>
</dbReference>
<dbReference type="Gene3D" id="3.90.70.10">
    <property type="entry name" value="Cysteine proteinases"/>
    <property type="match status" value="1"/>
</dbReference>
<dbReference type="Proteomes" id="UP000179807">
    <property type="component" value="Unassembled WGS sequence"/>
</dbReference>
<keyword evidence="2 6" id="KW-0645">Protease</keyword>
<gene>
    <name evidence="8" type="ORF">TRFO_22760</name>
</gene>
<accession>A0A1J4KG97</accession>
<dbReference type="Pfam" id="PF00648">
    <property type="entry name" value="Peptidase_C2"/>
    <property type="match status" value="1"/>
</dbReference>
<evidence type="ECO:0000256" key="6">
    <source>
        <dbReference type="PROSITE-ProRule" id="PRU00239"/>
    </source>
</evidence>
<evidence type="ECO:0000313" key="8">
    <source>
        <dbReference type="EMBL" id="OHT08670.1"/>
    </source>
</evidence>
<protein>
    <recommendedName>
        <fullName evidence="7">Calpain catalytic domain-containing protein</fullName>
    </recommendedName>
</protein>
<dbReference type="SUPFAM" id="SSF54001">
    <property type="entry name" value="Cysteine proteinases"/>
    <property type="match status" value="1"/>
</dbReference>
<dbReference type="AlphaFoldDB" id="A0A1J4KG97"/>
<dbReference type="GO" id="GO:0004198">
    <property type="term" value="F:calcium-dependent cysteine-type endopeptidase activity"/>
    <property type="evidence" value="ECO:0007669"/>
    <property type="project" value="InterPro"/>
</dbReference>
<dbReference type="RefSeq" id="XP_068361806.1">
    <property type="nucleotide sequence ID" value="XM_068502747.1"/>
</dbReference>
<evidence type="ECO:0000256" key="1">
    <source>
        <dbReference type="ARBA" id="ARBA00007623"/>
    </source>
</evidence>
<keyword evidence="3 6" id="KW-0378">Hydrolase</keyword>